<reference evidence="2" key="2">
    <citation type="submission" date="2013-10" db="EMBL/GenBank/DDBJ databases">
        <authorList>
            <person name="Aslett M."/>
        </authorList>
    </citation>
    <scope>NUCLEOTIDE SEQUENCE [LARGE SCALE GENOMIC DNA]</scope>
    <source>
        <strain evidence="2">Houghton</strain>
    </source>
</reference>
<dbReference type="SUPFAM" id="SSF56112">
    <property type="entry name" value="Protein kinase-like (PK-like)"/>
    <property type="match status" value="1"/>
</dbReference>
<dbReference type="GeneID" id="60404399"/>
<reference evidence="2" key="1">
    <citation type="submission" date="2013-10" db="EMBL/GenBank/DDBJ databases">
        <title>Genomic analysis of the causative agents of coccidiosis in chickens.</title>
        <authorList>
            <person name="Reid A.J."/>
            <person name="Blake D."/>
            <person name="Billington K."/>
            <person name="Browne H."/>
            <person name="Dunn M."/>
            <person name="Hung S."/>
            <person name="Kawahara F."/>
            <person name="Miranda-Saavedra D."/>
            <person name="Mourier T."/>
            <person name="Nagra H."/>
            <person name="Otto T.D."/>
            <person name="Rawlings N."/>
            <person name="Sanchez A."/>
            <person name="Sanders M."/>
            <person name="Subramaniam C."/>
            <person name="Tay Y."/>
            <person name="Dear P."/>
            <person name="Doerig C."/>
            <person name="Gruber A."/>
            <person name="Parkinson J."/>
            <person name="Shirley M."/>
            <person name="Wan K.L."/>
            <person name="Berriman M."/>
            <person name="Tomley F."/>
            <person name="Pain A."/>
        </authorList>
    </citation>
    <scope>NUCLEOTIDE SEQUENCE [LARGE SCALE GENOMIC DNA]</scope>
    <source>
        <strain evidence="2">Houghton</strain>
    </source>
</reference>
<dbReference type="OrthoDB" id="3256376at2759"/>
<protein>
    <recommendedName>
        <fullName evidence="1">Protein kinase domain-containing protein</fullName>
    </recommendedName>
</protein>
<dbReference type="Pfam" id="PF14531">
    <property type="entry name" value="Kinase-like"/>
    <property type="match status" value="1"/>
</dbReference>
<feature type="domain" description="Protein kinase" evidence="1">
    <location>
        <begin position="1"/>
        <end position="177"/>
    </location>
</feature>
<keyword evidence="3" id="KW-1185">Reference proteome</keyword>
<dbReference type="Proteomes" id="UP000030744">
    <property type="component" value="Unassembled WGS sequence"/>
</dbReference>
<evidence type="ECO:0000313" key="3">
    <source>
        <dbReference type="Proteomes" id="UP000030744"/>
    </source>
</evidence>
<evidence type="ECO:0000313" key="2">
    <source>
        <dbReference type="EMBL" id="CDJ36426.1"/>
    </source>
</evidence>
<dbReference type="InterPro" id="IPR000719">
    <property type="entry name" value="Prot_kinase_dom"/>
</dbReference>
<name>U6KI15_9EIME</name>
<dbReference type="EMBL" id="HG735966">
    <property type="protein sequence ID" value="CDJ36426.1"/>
    <property type="molecule type" value="Genomic_DNA"/>
</dbReference>
<dbReference type="AlphaFoldDB" id="U6KI15"/>
<sequence>MERIVGDLGHLRCKGGELKKKARDYIASRLLQIVLKLEHSGIGHLRLSWDSLFLREDGSFFLGNFGNGAPFDEVLSPLRGTLSPNAEPHTIYLSEKNKIVVPEAKGNMWSLGVLLYQLYTGNEHPYGKMEGSDWMQGEASLSEYLLRANIRSQVLIPQLEASKVPKRWAQLIVRLLV</sequence>
<gene>
    <name evidence="2" type="ORF">EMH_0085030</name>
</gene>
<dbReference type="InterPro" id="IPR011009">
    <property type="entry name" value="Kinase-like_dom_sf"/>
</dbReference>
<dbReference type="VEuPathDB" id="ToxoDB:EMH_0085030"/>
<organism evidence="2 3">
    <name type="scientific">Eimeria mitis</name>
    <dbReference type="NCBI Taxonomy" id="44415"/>
    <lineage>
        <taxon>Eukaryota</taxon>
        <taxon>Sar</taxon>
        <taxon>Alveolata</taxon>
        <taxon>Apicomplexa</taxon>
        <taxon>Conoidasida</taxon>
        <taxon>Coccidia</taxon>
        <taxon>Eucoccidiorida</taxon>
        <taxon>Eimeriorina</taxon>
        <taxon>Eimeriidae</taxon>
        <taxon>Eimeria</taxon>
    </lineage>
</organism>
<dbReference type="Gene3D" id="1.10.510.10">
    <property type="entry name" value="Transferase(Phosphotransferase) domain 1"/>
    <property type="match status" value="1"/>
</dbReference>
<evidence type="ECO:0000259" key="1">
    <source>
        <dbReference type="PROSITE" id="PS50011"/>
    </source>
</evidence>
<dbReference type="GO" id="GO:0004672">
    <property type="term" value="F:protein kinase activity"/>
    <property type="evidence" value="ECO:0007669"/>
    <property type="project" value="InterPro"/>
</dbReference>
<accession>U6KI15</accession>
<dbReference type="PROSITE" id="PS50011">
    <property type="entry name" value="PROTEIN_KINASE_DOM"/>
    <property type="match status" value="1"/>
</dbReference>
<dbReference type="InterPro" id="IPR027916">
    <property type="entry name" value="Kinase-like_dom_ROP"/>
</dbReference>
<dbReference type="GO" id="GO:0005524">
    <property type="term" value="F:ATP binding"/>
    <property type="evidence" value="ECO:0007669"/>
    <property type="project" value="InterPro"/>
</dbReference>
<proteinExistence type="predicted"/>
<dbReference type="RefSeq" id="XP_037878714.1">
    <property type="nucleotide sequence ID" value="XM_038022860.1"/>
</dbReference>